<feature type="compositionally biased region" description="Low complexity" evidence="1">
    <location>
        <begin position="379"/>
        <end position="404"/>
    </location>
</feature>
<evidence type="ECO:0000256" key="1">
    <source>
        <dbReference type="SAM" id="MobiDB-lite"/>
    </source>
</evidence>
<feature type="transmembrane region" description="Helical" evidence="2">
    <location>
        <begin position="596"/>
        <end position="618"/>
    </location>
</feature>
<feature type="compositionally biased region" description="Polar residues" evidence="1">
    <location>
        <begin position="106"/>
        <end position="118"/>
    </location>
</feature>
<gene>
    <name evidence="3" type="ORF">EII10_10535</name>
</gene>
<feature type="compositionally biased region" description="Low complexity" evidence="1">
    <location>
        <begin position="171"/>
        <end position="193"/>
    </location>
</feature>
<feature type="compositionally biased region" description="Basic and acidic residues" evidence="1">
    <location>
        <begin position="33"/>
        <end position="43"/>
    </location>
</feature>
<dbReference type="Proteomes" id="UP000271272">
    <property type="component" value="Unassembled WGS sequence"/>
</dbReference>
<keyword evidence="2" id="KW-1133">Transmembrane helix</keyword>
<feature type="region of interest" description="Disordered" evidence="1">
    <location>
        <begin position="276"/>
        <end position="422"/>
    </location>
</feature>
<dbReference type="OrthoDB" id="3260753at2"/>
<organism evidence="3 4">
    <name type="scientific">Actinomyces bowdenii</name>
    <dbReference type="NCBI Taxonomy" id="131109"/>
    <lineage>
        <taxon>Bacteria</taxon>
        <taxon>Bacillati</taxon>
        <taxon>Actinomycetota</taxon>
        <taxon>Actinomycetes</taxon>
        <taxon>Actinomycetales</taxon>
        <taxon>Actinomycetaceae</taxon>
        <taxon>Actinomyces</taxon>
    </lineage>
</organism>
<dbReference type="AlphaFoldDB" id="A0A3P1UVE7"/>
<feature type="region of interest" description="Disordered" evidence="1">
    <location>
        <begin position="548"/>
        <end position="588"/>
    </location>
</feature>
<reference evidence="3 4" key="1">
    <citation type="submission" date="2018-11" db="EMBL/GenBank/DDBJ databases">
        <title>Genomes From Bacteria Associated with the Canine Oral Cavity: a Test Case for Automated Genome-Based Taxonomic Assignment.</title>
        <authorList>
            <person name="Coil D.A."/>
            <person name="Jospin G."/>
            <person name="Darling A.E."/>
            <person name="Wallis C."/>
            <person name="Davis I.J."/>
            <person name="Harris S."/>
            <person name="Eisen J.A."/>
            <person name="Holcombe L.J."/>
            <person name="O'Flynn C."/>
        </authorList>
    </citation>
    <scope>NUCLEOTIDE SEQUENCE [LARGE SCALE GENOMIC DNA]</scope>
    <source>
        <strain evidence="3 4">OH5050</strain>
    </source>
</reference>
<comment type="caution">
    <text evidence="3">The sequence shown here is derived from an EMBL/GenBank/DDBJ whole genome shotgun (WGS) entry which is preliminary data.</text>
</comment>
<name>A0A3P1UVE7_9ACTO</name>
<feature type="compositionally biased region" description="Low complexity" evidence="1">
    <location>
        <begin position="152"/>
        <end position="164"/>
    </location>
</feature>
<evidence type="ECO:0000313" key="3">
    <source>
        <dbReference type="EMBL" id="RRD25628.1"/>
    </source>
</evidence>
<feature type="compositionally biased region" description="Low complexity" evidence="1">
    <location>
        <begin position="333"/>
        <end position="344"/>
    </location>
</feature>
<feature type="compositionally biased region" description="Polar residues" evidence="1">
    <location>
        <begin position="1"/>
        <end position="11"/>
    </location>
</feature>
<keyword evidence="2" id="KW-0472">Membrane</keyword>
<keyword evidence="4" id="KW-1185">Reference proteome</keyword>
<feature type="compositionally biased region" description="Low complexity" evidence="1">
    <location>
        <begin position="352"/>
        <end position="362"/>
    </location>
</feature>
<sequence length="645" mass="64250">MSTDQTGVNDLTQDDAAEGSQGRAPRSSRRAIRQAERAAEREAILTGQQPLLTRREMRRLREEAKALKAAVEAGEITPEQARALQDPTAKQPDVPATREARPRSAGQDSSQQAATPSSVPAVGSAAQDSAAFDDTVQAPRVEEFGESSGDLSGQSWSAAGSAASPLQGQSPAAAAGMVPSPAAPEAHGPHGPAVYGGGAGAEPGPDAEPAPAAGTAPEAGPGAEADAAQAPQAKSDEAGPSWRSLTADEAVAISELPTGLMDAVDLPIISAEVERAAAEQMSTSAQPAPVPTRSSLRERLETGQVPSVAGLGPIDGASADGSQDGPGSGAAGAGEAAPAGWGAPPARPEDLAPAGAPGAAAPQESPSWAVDQRADEAAVRAADAVPVQDAPAAQPQAVEAQGAPGHEGGEAPVAASPSSVRRPIVRIPAAAQGVRTVNISTGELSAVQPVGSAESAAPGQEAQYGQPGESVDGLGEVTADAQETTVQDAIAVGEAVDGEEGSAAPQWKSLRERMTSEGSLVGGQQPVSPYSTTGMEQTTSVEYAPLSDAGLPETGAAGPAGPAWDQQMPSAAASAQQAQAGLPEEEPERSSGAGKVLLILLVVLVVALVVLAIVWYLMSGGSSSAAAQVQGAAAQGLEPWISQVI</sequence>
<evidence type="ECO:0000313" key="4">
    <source>
        <dbReference type="Proteomes" id="UP000271272"/>
    </source>
</evidence>
<accession>A0A3P1UVE7</accession>
<proteinExistence type="predicted"/>
<evidence type="ECO:0000256" key="2">
    <source>
        <dbReference type="SAM" id="Phobius"/>
    </source>
</evidence>
<feature type="compositionally biased region" description="Low complexity" evidence="1">
    <location>
        <begin position="202"/>
        <end position="233"/>
    </location>
</feature>
<protein>
    <submittedName>
        <fullName evidence="3">Uncharacterized protein</fullName>
    </submittedName>
</protein>
<feature type="region of interest" description="Disordered" evidence="1">
    <location>
        <begin position="449"/>
        <end position="473"/>
    </location>
</feature>
<feature type="region of interest" description="Disordered" evidence="1">
    <location>
        <begin position="1"/>
        <end position="243"/>
    </location>
</feature>
<dbReference type="RefSeq" id="WP_124934462.1">
    <property type="nucleotide sequence ID" value="NZ_RQZC01000023.1"/>
</dbReference>
<feature type="compositionally biased region" description="Basic and acidic residues" evidence="1">
    <location>
        <begin position="53"/>
        <end position="66"/>
    </location>
</feature>
<feature type="compositionally biased region" description="Low complexity" evidence="1">
    <location>
        <begin position="549"/>
        <end position="563"/>
    </location>
</feature>
<keyword evidence="2" id="KW-0812">Transmembrane</keyword>
<dbReference type="EMBL" id="RQZC01000023">
    <property type="protein sequence ID" value="RRD25628.1"/>
    <property type="molecule type" value="Genomic_DNA"/>
</dbReference>
<feature type="compositionally biased region" description="Low complexity" evidence="1">
    <location>
        <begin position="570"/>
        <end position="580"/>
    </location>
</feature>